<feature type="transmembrane region" description="Helical" evidence="2">
    <location>
        <begin position="74"/>
        <end position="97"/>
    </location>
</feature>
<evidence type="ECO:0000259" key="3">
    <source>
        <dbReference type="Pfam" id="PF07777"/>
    </source>
</evidence>
<dbReference type="InterPro" id="IPR012900">
    <property type="entry name" value="MFMR"/>
</dbReference>
<dbReference type="AlphaFoldDB" id="A0A9R0WKK1"/>
<protein>
    <recommendedName>
        <fullName evidence="3">G-box binding protein multifunctional mosaic region domain-containing protein</fullName>
    </recommendedName>
</protein>
<evidence type="ECO:0000256" key="1">
    <source>
        <dbReference type="SAM" id="MobiDB-lite"/>
    </source>
</evidence>
<evidence type="ECO:0000313" key="5">
    <source>
        <dbReference type="Proteomes" id="UP000324705"/>
    </source>
</evidence>
<evidence type="ECO:0000313" key="4">
    <source>
        <dbReference type="EMBL" id="VAI15106.1"/>
    </source>
</evidence>
<gene>
    <name evidence="4" type="ORF">TRITD_5Av1G080490</name>
</gene>
<feature type="compositionally biased region" description="Polar residues" evidence="1">
    <location>
        <begin position="16"/>
        <end position="31"/>
    </location>
</feature>
<dbReference type="EMBL" id="LT934119">
    <property type="protein sequence ID" value="VAI15106.1"/>
    <property type="molecule type" value="Genomic_DNA"/>
</dbReference>
<reference evidence="4 5" key="1">
    <citation type="submission" date="2017-09" db="EMBL/GenBank/DDBJ databases">
        <authorList>
            <consortium name="International Durum Wheat Genome Sequencing Consortium (IDWGSC)"/>
            <person name="Milanesi L."/>
        </authorList>
    </citation>
    <scope>NUCLEOTIDE SEQUENCE [LARGE SCALE GENOMIC DNA]</scope>
    <source>
        <strain evidence="5">cv. Svevo</strain>
    </source>
</reference>
<sequence length="109" mass="11995">MGSSEAETPAKANKASAPQEQQPPATSSIATPTVYPDWTSFQGYPPIPPHGFFPSPVVSNPQGHPYMWGPQVRFHVSFIMVVNYSIVLFPYSLSVVLPQKIEHRASKDI</sequence>
<name>A0A9R0WKK1_TRITD</name>
<dbReference type="Gramene" id="TRITD5Av1G080490.7">
    <property type="protein sequence ID" value="TRITD5Av1G080490.7"/>
    <property type="gene ID" value="TRITD5Av1G080490"/>
</dbReference>
<dbReference type="Pfam" id="PF07777">
    <property type="entry name" value="MFMR"/>
    <property type="match status" value="1"/>
</dbReference>
<keyword evidence="2" id="KW-0812">Transmembrane</keyword>
<keyword evidence="2" id="KW-0472">Membrane</keyword>
<feature type="region of interest" description="Disordered" evidence="1">
    <location>
        <begin position="1"/>
        <end position="34"/>
    </location>
</feature>
<organism evidence="4 5">
    <name type="scientific">Triticum turgidum subsp. durum</name>
    <name type="common">Durum wheat</name>
    <name type="synonym">Triticum durum</name>
    <dbReference type="NCBI Taxonomy" id="4567"/>
    <lineage>
        <taxon>Eukaryota</taxon>
        <taxon>Viridiplantae</taxon>
        <taxon>Streptophyta</taxon>
        <taxon>Embryophyta</taxon>
        <taxon>Tracheophyta</taxon>
        <taxon>Spermatophyta</taxon>
        <taxon>Magnoliopsida</taxon>
        <taxon>Liliopsida</taxon>
        <taxon>Poales</taxon>
        <taxon>Poaceae</taxon>
        <taxon>BOP clade</taxon>
        <taxon>Pooideae</taxon>
        <taxon>Triticodae</taxon>
        <taxon>Triticeae</taxon>
        <taxon>Triticinae</taxon>
        <taxon>Triticum</taxon>
    </lineage>
</organism>
<dbReference type="Proteomes" id="UP000324705">
    <property type="component" value="Chromosome 5A"/>
</dbReference>
<feature type="domain" description="G-box binding protein multifunctional mosaic region" evidence="3">
    <location>
        <begin position="1"/>
        <end position="71"/>
    </location>
</feature>
<keyword evidence="5" id="KW-1185">Reference proteome</keyword>
<accession>A0A9R0WKK1</accession>
<keyword evidence="2" id="KW-1133">Transmembrane helix</keyword>
<proteinExistence type="predicted"/>
<evidence type="ECO:0000256" key="2">
    <source>
        <dbReference type="SAM" id="Phobius"/>
    </source>
</evidence>